<keyword evidence="4" id="KW-1185">Reference proteome</keyword>
<evidence type="ECO:0000313" key="4">
    <source>
        <dbReference type="Proteomes" id="UP000612956"/>
    </source>
</evidence>
<organism evidence="3 4">
    <name type="scientific">Nocardia camponoti</name>
    <dbReference type="NCBI Taxonomy" id="1616106"/>
    <lineage>
        <taxon>Bacteria</taxon>
        <taxon>Bacillati</taxon>
        <taxon>Actinomycetota</taxon>
        <taxon>Actinomycetes</taxon>
        <taxon>Mycobacteriales</taxon>
        <taxon>Nocardiaceae</taxon>
        <taxon>Nocardia</taxon>
    </lineage>
</organism>
<dbReference type="Proteomes" id="UP000612956">
    <property type="component" value="Unassembled WGS sequence"/>
</dbReference>
<reference evidence="3" key="2">
    <citation type="submission" date="2020-09" db="EMBL/GenBank/DDBJ databases">
        <authorList>
            <person name="Sun Q."/>
            <person name="Zhou Y."/>
        </authorList>
    </citation>
    <scope>NUCLEOTIDE SEQUENCE</scope>
    <source>
        <strain evidence="3">CGMCC 4.7278</strain>
    </source>
</reference>
<feature type="transmembrane region" description="Helical" evidence="1">
    <location>
        <begin position="179"/>
        <end position="199"/>
    </location>
</feature>
<gene>
    <name evidence="3" type="ORF">GCM10011591_46410</name>
</gene>
<keyword evidence="1" id="KW-0812">Transmembrane</keyword>
<dbReference type="InterPro" id="IPR003675">
    <property type="entry name" value="Rce1/LyrA-like_dom"/>
</dbReference>
<keyword evidence="1" id="KW-0472">Membrane</keyword>
<protein>
    <recommendedName>
        <fullName evidence="2">CAAX prenyl protease 2/Lysostaphin resistance protein A-like domain-containing protein</fullName>
    </recommendedName>
</protein>
<name>A0A917QV10_9NOCA</name>
<keyword evidence="1" id="KW-1133">Transmembrane helix</keyword>
<evidence type="ECO:0000313" key="3">
    <source>
        <dbReference type="EMBL" id="GGK69018.1"/>
    </source>
</evidence>
<evidence type="ECO:0000256" key="1">
    <source>
        <dbReference type="SAM" id="Phobius"/>
    </source>
</evidence>
<evidence type="ECO:0000259" key="2">
    <source>
        <dbReference type="Pfam" id="PF02517"/>
    </source>
</evidence>
<dbReference type="RefSeq" id="WP_188831201.1">
    <property type="nucleotide sequence ID" value="NZ_BMMW01000007.1"/>
</dbReference>
<feature type="transmembrane region" description="Helical" evidence="1">
    <location>
        <begin position="89"/>
        <end position="112"/>
    </location>
</feature>
<dbReference type="AlphaFoldDB" id="A0A917QV10"/>
<dbReference type="Pfam" id="PF02517">
    <property type="entry name" value="Rce1-like"/>
    <property type="match status" value="1"/>
</dbReference>
<dbReference type="GO" id="GO:0004175">
    <property type="term" value="F:endopeptidase activity"/>
    <property type="evidence" value="ECO:0007669"/>
    <property type="project" value="UniProtKB-ARBA"/>
</dbReference>
<reference evidence="3" key="1">
    <citation type="journal article" date="2014" name="Int. J. Syst. Evol. Microbiol.">
        <title>Complete genome sequence of Corynebacterium casei LMG S-19264T (=DSM 44701T), isolated from a smear-ripened cheese.</title>
        <authorList>
            <consortium name="US DOE Joint Genome Institute (JGI-PGF)"/>
            <person name="Walter F."/>
            <person name="Albersmeier A."/>
            <person name="Kalinowski J."/>
            <person name="Ruckert C."/>
        </authorList>
    </citation>
    <scope>NUCLEOTIDE SEQUENCE</scope>
    <source>
        <strain evidence="3">CGMCC 4.7278</strain>
    </source>
</reference>
<feature type="transmembrane region" description="Helical" evidence="1">
    <location>
        <begin position="133"/>
        <end position="153"/>
    </location>
</feature>
<accession>A0A917QV10</accession>
<sequence>MIRTGCRIFAALMLATPLLLVGPMVVAGLLGEAVAFAIAMGSLAAMILYQSAYNVEPHSTIRAEGAASAAWLGLCRPAVSRPQSTTNVWLVWCLAVPVALAGVHFLGQLTLTQLWDPAVDSAQQAARSERRDMIVNGGWFSGVVLIPVFVAAIPEEVQYRSLVLAVQRLLAGWSRIPDAVRGLAVLLAATVSVVTFALAHGGFGATNIVSAAVGGAIYTGLAAYTRSLWPAVVCHAAYNAIVISTTMF</sequence>
<dbReference type="EMBL" id="BMMW01000007">
    <property type="protein sequence ID" value="GGK69018.1"/>
    <property type="molecule type" value="Genomic_DNA"/>
</dbReference>
<feature type="domain" description="CAAX prenyl protease 2/Lysostaphin resistance protein A-like" evidence="2">
    <location>
        <begin position="140"/>
        <end position="241"/>
    </location>
</feature>
<proteinExistence type="predicted"/>
<dbReference type="GO" id="GO:0080120">
    <property type="term" value="P:CAAX-box protein maturation"/>
    <property type="evidence" value="ECO:0007669"/>
    <property type="project" value="UniProtKB-ARBA"/>
</dbReference>
<comment type="caution">
    <text evidence="3">The sequence shown here is derived from an EMBL/GenBank/DDBJ whole genome shotgun (WGS) entry which is preliminary data.</text>
</comment>